<feature type="compositionally biased region" description="Acidic residues" evidence="1">
    <location>
        <begin position="318"/>
        <end position="336"/>
    </location>
</feature>
<dbReference type="PANTHER" id="PTHR23146:SF0">
    <property type="entry name" value="RNA POLYMERASE-ASSOCIATED PROTEIN LEO1"/>
    <property type="match status" value="1"/>
</dbReference>
<evidence type="ECO:0000256" key="1">
    <source>
        <dbReference type="SAM" id="MobiDB-lite"/>
    </source>
</evidence>
<dbReference type="GO" id="GO:1990269">
    <property type="term" value="F:RNA polymerase II C-terminal domain phosphoserine binding"/>
    <property type="evidence" value="ECO:0007669"/>
    <property type="project" value="TreeGrafter"/>
</dbReference>
<feature type="region of interest" description="Disordered" evidence="1">
    <location>
        <begin position="317"/>
        <end position="387"/>
    </location>
</feature>
<feature type="compositionally biased region" description="Acidic residues" evidence="1">
    <location>
        <begin position="344"/>
        <end position="358"/>
    </location>
</feature>
<dbReference type="EMBL" id="MTSL01000211">
    <property type="protein sequence ID" value="PJF16665.1"/>
    <property type="molecule type" value="Genomic_DNA"/>
</dbReference>
<feature type="compositionally biased region" description="Basic and acidic residues" evidence="1">
    <location>
        <begin position="8"/>
        <end position="25"/>
    </location>
</feature>
<organism evidence="2 3">
    <name type="scientific">Paramicrosporidium saccamoebae</name>
    <dbReference type="NCBI Taxonomy" id="1246581"/>
    <lineage>
        <taxon>Eukaryota</taxon>
        <taxon>Fungi</taxon>
        <taxon>Fungi incertae sedis</taxon>
        <taxon>Cryptomycota</taxon>
        <taxon>Cryptomycota incertae sedis</taxon>
        <taxon>Paramicrosporidium</taxon>
    </lineage>
</organism>
<reference evidence="2 3" key="1">
    <citation type="submission" date="2016-10" db="EMBL/GenBank/DDBJ databases">
        <title>The genome of Paramicrosporidium saccamoebae is the missing link in understanding Cryptomycota and Microsporidia evolution.</title>
        <authorList>
            <person name="Quandt C.A."/>
            <person name="Beaudet D."/>
            <person name="Corsaro D."/>
            <person name="Michel R."/>
            <person name="Corradi N."/>
            <person name="James T."/>
        </authorList>
    </citation>
    <scope>NUCLEOTIDE SEQUENCE [LARGE SCALE GENOMIC DNA]</scope>
    <source>
        <strain evidence="2 3">KSL3</strain>
    </source>
</reference>
<evidence type="ECO:0008006" key="4">
    <source>
        <dbReference type="Google" id="ProtNLM"/>
    </source>
</evidence>
<dbReference type="InterPro" id="IPR007149">
    <property type="entry name" value="Leo1"/>
</dbReference>
<feature type="compositionally biased region" description="Basic and acidic residues" evidence="1">
    <location>
        <begin position="360"/>
        <end position="373"/>
    </location>
</feature>
<evidence type="ECO:0000313" key="3">
    <source>
        <dbReference type="Proteomes" id="UP000240830"/>
    </source>
</evidence>
<dbReference type="AlphaFoldDB" id="A0A2H9TG12"/>
<gene>
    <name evidence="2" type="ORF">PSACC_03525</name>
</gene>
<feature type="region of interest" description="Disordered" evidence="1">
    <location>
        <begin position="1"/>
        <end position="87"/>
    </location>
</feature>
<name>A0A2H9TG12_9FUNG</name>
<evidence type="ECO:0000313" key="2">
    <source>
        <dbReference type="EMBL" id="PJF16665.1"/>
    </source>
</evidence>
<protein>
    <recommendedName>
        <fullName evidence="4">RNA polymerase-associated protein LEO1</fullName>
    </recommendedName>
</protein>
<keyword evidence="3" id="KW-1185">Reference proteome</keyword>
<dbReference type="GO" id="GO:0016593">
    <property type="term" value="C:Cdc73/Paf1 complex"/>
    <property type="evidence" value="ECO:0007669"/>
    <property type="project" value="InterPro"/>
</dbReference>
<dbReference type="Proteomes" id="UP000240830">
    <property type="component" value="Unassembled WGS sequence"/>
</dbReference>
<accession>A0A2H9TG12</accession>
<dbReference type="PANTHER" id="PTHR23146">
    <property type="entry name" value="LEO1 PROTEIN"/>
    <property type="match status" value="1"/>
</dbReference>
<sequence>MKNATLPGHRDMSVISGEDHLDRLFGSDSAQSGGEDTFDTSVDNNVDHNADNNADNNVEMLESNAGASSEPEVDSSDTMRRPSRKRTLTDVRMKEMSIKKIRSPRDLDQVAMLLKLPGFMGVEKNAYSSRVVMEDELAGVEGNVKDDANNAALLLHAATCIRWRNDPKTGTRQSNSRLVKWSDGSHSLMVGEELFDLSIQSMSAENNYIFGRHAEEGSMECLGKLKERIMIRPYITDDQRHRKYLAAAAVASAKANSDVRVKLAVTVADPEMEKQRMVKLEQEKIKARRKLEAQRRNLKQRSFERVARTGLSAKFLEERDDDDLGEEEDEYEDDFIDDTKVGEETDSGDAGSESESEAEFSGREGSDTEIKEPKAKRRAAIVDDDDE</sequence>
<dbReference type="STRING" id="1246581.A0A2H9TG12"/>
<dbReference type="OrthoDB" id="20844at2759"/>
<dbReference type="GO" id="GO:0032968">
    <property type="term" value="P:positive regulation of transcription elongation by RNA polymerase II"/>
    <property type="evidence" value="ECO:0007669"/>
    <property type="project" value="TreeGrafter"/>
</dbReference>
<dbReference type="Pfam" id="PF04004">
    <property type="entry name" value="Leo1"/>
    <property type="match status" value="1"/>
</dbReference>
<comment type="caution">
    <text evidence="2">The sequence shown here is derived from an EMBL/GenBank/DDBJ whole genome shotgun (WGS) entry which is preliminary data.</text>
</comment>
<dbReference type="GO" id="GO:0006368">
    <property type="term" value="P:transcription elongation by RNA polymerase II"/>
    <property type="evidence" value="ECO:0007669"/>
    <property type="project" value="InterPro"/>
</dbReference>
<proteinExistence type="predicted"/>